<dbReference type="AlphaFoldDB" id="A0A914S3V0"/>
<reference evidence="2" key="1">
    <citation type="submission" date="2022-11" db="UniProtKB">
        <authorList>
            <consortium name="WormBaseParasite"/>
        </authorList>
    </citation>
    <scope>IDENTIFICATION</scope>
</reference>
<evidence type="ECO:0000313" key="2">
    <source>
        <dbReference type="WBParaSite" id="PEQ_0001328301-mRNA-1"/>
    </source>
</evidence>
<dbReference type="Proteomes" id="UP000887564">
    <property type="component" value="Unplaced"/>
</dbReference>
<evidence type="ECO:0000313" key="1">
    <source>
        <dbReference type="Proteomes" id="UP000887564"/>
    </source>
</evidence>
<protein>
    <submittedName>
        <fullName evidence="2">Uncharacterized protein</fullName>
    </submittedName>
</protein>
<accession>A0A914S3V0</accession>
<dbReference type="WBParaSite" id="PEQ_0001328301-mRNA-1">
    <property type="protein sequence ID" value="PEQ_0001328301-mRNA-1"/>
    <property type="gene ID" value="PEQ_0001328301"/>
</dbReference>
<proteinExistence type="predicted"/>
<sequence>MSDIHCSSGEHVGRSNEARVADLIAKLLRLFNTVRSRPLRLQYQQFVEMATEFETVFSDVDVIW</sequence>
<name>A0A914S3V0_PAREQ</name>
<organism evidence="1 2">
    <name type="scientific">Parascaris equorum</name>
    <name type="common">Equine roundworm</name>
    <dbReference type="NCBI Taxonomy" id="6256"/>
    <lineage>
        <taxon>Eukaryota</taxon>
        <taxon>Metazoa</taxon>
        <taxon>Ecdysozoa</taxon>
        <taxon>Nematoda</taxon>
        <taxon>Chromadorea</taxon>
        <taxon>Rhabditida</taxon>
        <taxon>Spirurina</taxon>
        <taxon>Ascaridomorpha</taxon>
        <taxon>Ascaridoidea</taxon>
        <taxon>Ascarididae</taxon>
        <taxon>Parascaris</taxon>
    </lineage>
</organism>
<keyword evidence="1" id="KW-1185">Reference proteome</keyword>